<dbReference type="SUPFAM" id="SSF52047">
    <property type="entry name" value="RNI-like"/>
    <property type="match status" value="1"/>
</dbReference>
<gene>
    <name evidence="1" type="ORF">TrST_g6151</name>
</gene>
<reference evidence="2" key="1">
    <citation type="journal article" date="2023" name="Commun. Biol.">
        <title>Genome analysis of Parmales, the sister group of diatoms, reveals the evolutionary specialization of diatoms from phago-mixotrophs to photoautotrophs.</title>
        <authorList>
            <person name="Ban H."/>
            <person name="Sato S."/>
            <person name="Yoshikawa S."/>
            <person name="Yamada K."/>
            <person name="Nakamura Y."/>
            <person name="Ichinomiya M."/>
            <person name="Sato N."/>
            <person name="Blanc-Mathieu R."/>
            <person name="Endo H."/>
            <person name="Kuwata A."/>
            <person name="Ogata H."/>
        </authorList>
    </citation>
    <scope>NUCLEOTIDE SEQUENCE [LARGE SCALE GENOMIC DNA]</scope>
    <source>
        <strain evidence="2">NIES 3701</strain>
    </source>
</reference>
<dbReference type="OrthoDB" id="6500038at2759"/>
<sequence>MSAWGNRSTSPLLTRITSSQSTSNPIKTLTLLPNKTFTPSNLTTLLKLFNDLHEVNISGKSLPDSEYTNISNSLSLPTCSLKTLRLGPSSFTSINLTNLLTSLQTSPNTSLITLDLSSKSLTTFPKISSCLVSLKNLDLSRNPTLKFKEGDTCKNVLGNIEVLNVSECTRIFEDVGDFFDGHLEYLDVSSLELGCYLNNILCKTSSINLSLIKNLDLKELGKGATKIDLKECGINNWEGFEARDVEDLKIEGNDISNNLHQVLSSVTSSLRILDLASTSLHLLPVSSFLPIFRLKLKSLRIFNNKLSEHEEFEKVWEVICEEVGGEGGRIKEIDLGGNEIRQEDIVKLFESLHVPYCLKTLELGGNKFGSLSDSALKTLKVHNPELDVARDIPERNLSSNMVVGAGAGEGFKEGSNVKEEVEGLMKKAGWKTGEFQR</sequence>
<protein>
    <recommendedName>
        <fullName evidence="3">RNI-like protein</fullName>
    </recommendedName>
</protein>
<dbReference type="EMBL" id="BRXY01000338">
    <property type="protein sequence ID" value="GMH88089.1"/>
    <property type="molecule type" value="Genomic_DNA"/>
</dbReference>
<evidence type="ECO:0000313" key="1">
    <source>
        <dbReference type="EMBL" id="GMH88089.1"/>
    </source>
</evidence>
<keyword evidence="2" id="KW-1185">Reference proteome</keyword>
<evidence type="ECO:0000313" key="2">
    <source>
        <dbReference type="Proteomes" id="UP001165085"/>
    </source>
</evidence>
<accession>A0A9W7BJD7</accession>
<dbReference type="AlphaFoldDB" id="A0A9W7BJD7"/>
<dbReference type="InterPro" id="IPR032675">
    <property type="entry name" value="LRR_dom_sf"/>
</dbReference>
<proteinExistence type="predicted"/>
<organism evidence="1 2">
    <name type="scientific">Triparma strigata</name>
    <dbReference type="NCBI Taxonomy" id="1606541"/>
    <lineage>
        <taxon>Eukaryota</taxon>
        <taxon>Sar</taxon>
        <taxon>Stramenopiles</taxon>
        <taxon>Ochrophyta</taxon>
        <taxon>Bolidophyceae</taxon>
        <taxon>Parmales</taxon>
        <taxon>Triparmaceae</taxon>
        <taxon>Triparma</taxon>
    </lineage>
</organism>
<dbReference type="Proteomes" id="UP001165085">
    <property type="component" value="Unassembled WGS sequence"/>
</dbReference>
<dbReference type="Gene3D" id="3.80.10.10">
    <property type="entry name" value="Ribonuclease Inhibitor"/>
    <property type="match status" value="2"/>
</dbReference>
<evidence type="ECO:0008006" key="3">
    <source>
        <dbReference type="Google" id="ProtNLM"/>
    </source>
</evidence>
<name>A0A9W7BJD7_9STRA</name>
<comment type="caution">
    <text evidence="1">The sequence shown here is derived from an EMBL/GenBank/DDBJ whole genome shotgun (WGS) entry which is preliminary data.</text>
</comment>